<dbReference type="Pfam" id="PF06898">
    <property type="entry name" value="YqfD"/>
    <property type="match status" value="1"/>
</dbReference>
<proteinExistence type="predicted"/>
<dbReference type="Proteomes" id="UP000253891">
    <property type="component" value="Unassembled WGS sequence"/>
</dbReference>
<feature type="domain" description="Cell division protein FtsQ/DivIB C-terminal" evidence="7">
    <location>
        <begin position="114"/>
        <end position="222"/>
    </location>
</feature>
<protein>
    <submittedName>
        <fullName evidence="8">Cell division protein DivIB</fullName>
    </submittedName>
</protein>
<keyword evidence="9" id="KW-1185">Reference proteome</keyword>
<dbReference type="InterPro" id="IPR010690">
    <property type="entry name" value="YqfD"/>
</dbReference>
<dbReference type="AlphaFoldDB" id="A0A0K8MHQ2"/>
<dbReference type="PANTHER" id="PTHR37820:SF1">
    <property type="entry name" value="CELL DIVISION PROTEIN FTSQ"/>
    <property type="match status" value="1"/>
</dbReference>
<name>A0A0K8MHQ2_9LACO</name>
<dbReference type="PANTHER" id="PTHR37820">
    <property type="entry name" value="CELL DIVISION PROTEIN DIVIB"/>
    <property type="match status" value="1"/>
</dbReference>
<dbReference type="EMBL" id="DF968005">
    <property type="protein sequence ID" value="GAP00092.1"/>
    <property type="molecule type" value="Genomic_DNA"/>
</dbReference>
<dbReference type="GO" id="GO:0005886">
    <property type="term" value="C:plasma membrane"/>
    <property type="evidence" value="ECO:0007669"/>
    <property type="project" value="TreeGrafter"/>
</dbReference>
<keyword evidence="2 8" id="KW-0132">Cell division</keyword>
<dbReference type="Pfam" id="PF03799">
    <property type="entry name" value="FtsQ_DivIB_C"/>
    <property type="match status" value="1"/>
</dbReference>
<feature type="transmembrane region" description="Helical" evidence="6">
    <location>
        <begin position="16"/>
        <end position="37"/>
    </location>
</feature>
<evidence type="ECO:0000259" key="7">
    <source>
        <dbReference type="Pfam" id="PF03799"/>
    </source>
</evidence>
<evidence type="ECO:0000313" key="9">
    <source>
        <dbReference type="Proteomes" id="UP000253891"/>
    </source>
</evidence>
<evidence type="ECO:0000313" key="8">
    <source>
        <dbReference type="EMBL" id="GAP00092.1"/>
    </source>
</evidence>
<keyword evidence="5" id="KW-0131">Cell cycle</keyword>
<keyword evidence="4 6" id="KW-1133">Transmembrane helix</keyword>
<dbReference type="GO" id="GO:0051301">
    <property type="term" value="P:cell division"/>
    <property type="evidence" value="ECO:0007669"/>
    <property type="project" value="UniProtKB-KW"/>
</dbReference>
<keyword evidence="1" id="KW-1003">Cell membrane</keyword>
<evidence type="ECO:0000256" key="2">
    <source>
        <dbReference type="ARBA" id="ARBA00022618"/>
    </source>
</evidence>
<keyword evidence="6" id="KW-0472">Membrane</keyword>
<dbReference type="RefSeq" id="WP_061993442.1">
    <property type="nucleotide sequence ID" value="NZ_DF968005.1"/>
</dbReference>
<organism evidence="8 9">
    <name type="scientific">Fructobacillus ficulneus</name>
    <dbReference type="NCBI Taxonomy" id="157463"/>
    <lineage>
        <taxon>Bacteria</taxon>
        <taxon>Bacillati</taxon>
        <taxon>Bacillota</taxon>
        <taxon>Bacilli</taxon>
        <taxon>Lactobacillales</taxon>
        <taxon>Lactobacillaceae</taxon>
        <taxon>Fructobacillus</taxon>
    </lineage>
</organism>
<sequence length="232" mass="25812">MQDVGQTILIKTRRSGFLLSMVFLALVAIILVIWQPWQKITAVNVDAGNITTESIEHDSGIKTGIYRYQIFFQESFLQQKLKHNNGKISEVKIKLSGSTVNIEAAEKINAGFIQNNKVWYQLDSAGNQSRVGQPDGQGPVYTGFKQNTQIKRTARAISALDRPIRQSIGEIIFSPDTSNSSRLILMMKDGNTVYASQGSLADKMRYYSGIASQMSDPGVVDLQFGSFSYPYK</sequence>
<gene>
    <name evidence="8" type="primary">divIB</name>
    <name evidence="8" type="ORF">FFIC_280980</name>
</gene>
<evidence type="ECO:0000256" key="5">
    <source>
        <dbReference type="ARBA" id="ARBA00023306"/>
    </source>
</evidence>
<reference evidence="8 9" key="1">
    <citation type="journal article" date="2015" name="BMC Genomics">
        <title>Comparative genomics of Fructobacillus spp. and Leuconostoc spp. reveals niche-specific evolution of Fructobacillus spp.</title>
        <authorList>
            <person name="Endo A."/>
            <person name="Tanizawa Y."/>
            <person name="Tanaka N."/>
            <person name="Maeno S."/>
            <person name="Kumar H."/>
            <person name="Shiwa Y."/>
            <person name="Okada S."/>
            <person name="Yoshikawa H."/>
            <person name="Dicks L."/>
            <person name="Nakagawa J."/>
            <person name="Arita M."/>
        </authorList>
    </citation>
    <scope>NUCLEOTIDE SEQUENCE [LARGE SCALE GENOMIC DNA]</scope>
    <source>
        <strain evidence="8 9">JCM 12225</strain>
    </source>
</reference>
<evidence type="ECO:0000256" key="6">
    <source>
        <dbReference type="SAM" id="Phobius"/>
    </source>
</evidence>
<dbReference type="InterPro" id="IPR050487">
    <property type="entry name" value="FtsQ_DivIB"/>
</dbReference>
<dbReference type="OrthoDB" id="1819027at2"/>
<dbReference type="STRING" id="157463.GCA_001047075_01005"/>
<keyword evidence="3 6" id="KW-0812">Transmembrane</keyword>
<evidence type="ECO:0000256" key="4">
    <source>
        <dbReference type="ARBA" id="ARBA00022989"/>
    </source>
</evidence>
<evidence type="ECO:0000256" key="3">
    <source>
        <dbReference type="ARBA" id="ARBA00022692"/>
    </source>
</evidence>
<dbReference type="InterPro" id="IPR005548">
    <property type="entry name" value="Cell_div_FtsQ/DivIB_C"/>
</dbReference>
<evidence type="ECO:0000256" key="1">
    <source>
        <dbReference type="ARBA" id="ARBA00022475"/>
    </source>
</evidence>
<dbReference type="Gene3D" id="3.40.50.10960">
    <property type="match status" value="1"/>
</dbReference>
<accession>A0A0K8MHQ2</accession>